<evidence type="ECO:0000256" key="1">
    <source>
        <dbReference type="ARBA" id="ARBA00022723"/>
    </source>
</evidence>
<protein>
    <recommendedName>
        <fullName evidence="6">Pseudouridine-5'-phosphate glycosidase</fullName>
        <shortName evidence="6">PsiMP glycosidase</shortName>
        <ecNumber evidence="6">4.2.1.70</ecNumber>
    </recommendedName>
</protein>
<gene>
    <name evidence="6" type="primary">psuG</name>
    <name evidence="7" type="ORF">XD94_1370</name>
</gene>
<accession>A0A124FXY4</accession>
<dbReference type="Proteomes" id="UP000054092">
    <property type="component" value="Unassembled WGS sequence"/>
</dbReference>
<feature type="active site" description="Nucleophile" evidence="6">
    <location>
        <position position="140"/>
    </location>
</feature>
<dbReference type="PANTHER" id="PTHR42909">
    <property type="entry name" value="ZGC:136858"/>
    <property type="match status" value="1"/>
</dbReference>
<comment type="catalytic activity">
    <reaction evidence="6">
        <text>D-ribose 5-phosphate + uracil = psi-UMP + H2O</text>
        <dbReference type="Rhea" id="RHEA:18337"/>
        <dbReference type="ChEBI" id="CHEBI:15377"/>
        <dbReference type="ChEBI" id="CHEBI:17568"/>
        <dbReference type="ChEBI" id="CHEBI:58380"/>
        <dbReference type="ChEBI" id="CHEBI:78346"/>
        <dbReference type="EC" id="4.2.1.70"/>
    </reaction>
</comment>
<comment type="subunit">
    <text evidence="6">Homotrimer.</text>
</comment>
<feature type="binding site" evidence="6">
    <location>
        <position position="69"/>
    </location>
    <ligand>
        <name>substrate</name>
    </ligand>
</feature>
<evidence type="ECO:0000256" key="5">
    <source>
        <dbReference type="ARBA" id="ARBA00023295"/>
    </source>
</evidence>
<evidence type="ECO:0000313" key="8">
    <source>
        <dbReference type="Proteomes" id="UP000054092"/>
    </source>
</evidence>
<keyword evidence="5 6" id="KW-0326">Glycosidase</keyword>
<evidence type="ECO:0000256" key="2">
    <source>
        <dbReference type="ARBA" id="ARBA00022801"/>
    </source>
</evidence>
<proteinExistence type="inferred from homology"/>
<dbReference type="EC" id="4.2.1.70" evidence="6"/>
<dbReference type="PANTHER" id="PTHR42909:SF1">
    <property type="entry name" value="CARBOHYDRATE KINASE PFKB DOMAIN-CONTAINING PROTEIN"/>
    <property type="match status" value="1"/>
</dbReference>
<feature type="binding site" evidence="6">
    <location>
        <position position="89"/>
    </location>
    <ligand>
        <name>substrate</name>
    </ligand>
</feature>
<dbReference type="Pfam" id="PF04227">
    <property type="entry name" value="Indigoidine_A"/>
    <property type="match status" value="1"/>
</dbReference>
<evidence type="ECO:0000256" key="4">
    <source>
        <dbReference type="ARBA" id="ARBA00023239"/>
    </source>
</evidence>
<keyword evidence="4 6" id="KW-0456">Lyase</keyword>
<comment type="similarity">
    <text evidence="6">Belongs to the pseudouridine-5'-phosphate glycosidase family.</text>
</comment>
<evidence type="ECO:0000256" key="3">
    <source>
        <dbReference type="ARBA" id="ARBA00023211"/>
    </source>
</evidence>
<reference evidence="8" key="1">
    <citation type="journal article" date="2015" name="MBio">
        <title>Genome-Resolved Metagenomic Analysis Reveals Roles for Candidate Phyla and Other Microbial Community Members in Biogeochemical Transformations in Oil Reservoirs.</title>
        <authorList>
            <person name="Hu P."/>
            <person name="Tom L."/>
            <person name="Singh A."/>
            <person name="Thomas B.C."/>
            <person name="Baker B.J."/>
            <person name="Piceno Y.M."/>
            <person name="Andersen G.L."/>
            <person name="Banfield J.F."/>
        </authorList>
    </citation>
    <scope>NUCLEOTIDE SEQUENCE [LARGE SCALE GENOMIC DNA]</scope>
</reference>
<comment type="function">
    <text evidence="6">Catalyzes the reversible cleavage of pseudouridine 5'-phosphate (PsiMP) to ribose 5-phosphate and uracil. Functions biologically in the cleavage direction, as part of a pseudouridine degradation pathway.</text>
</comment>
<keyword evidence="1 6" id="KW-0479">Metal-binding</keyword>
<feature type="binding site" evidence="6">
    <location>
        <begin position="121"/>
        <end position="123"/>
    </location>
    <ligand>
        <name>substrate</name>
    </ligand>
</feature>
<dbReference type="GO" id="GO:0005737">
    <property type="term" value="C:cytoplasm"/>
    <property type="evidence" value="ECO:0007669"/>
    <property type="project" value="TreeGrafter"/>
</dbReference>
<dbReference type="SUPFAM" id="SSF110581">
    <property type="entry name" value="Indigoidine synthase A-like"/>
    <property type="match status" value="1"/>
</dbReference>
<keyword evidence="3 6" id="KW-0464">Manganese</keyword>
<comment type="caution">
    <text evidence="7">The sequence shown here is derived from an EMBL/GenBank/DDBJ whole genome shotgun (WGS) entry which is preliminary data.</text>
</comment>
<evidence type="ECO:0000313" key="7">
    <source>
        <dbReference type="EMBL" id="KUK79481.1"/>
    </source>
</evidence>
<feature type="binding site" evidence="6">
    <location>
        <position position="119"/>
    </location>
    <ligand>
        <name>Mn(2+)</name>
        <dbReference type="ChEBI" id="CHEBI:29035"/>
    </ligand>
</feature>
<evidence type="ECO:0000256" key="6">
    <source>
        <dbReference type="HAMAP-Rule" id="MF_01876"/>
    </source>
</evidence>
<dbReference type="EMBL" id="LGGP01000260">
    <property type="protein sequence ID" value="KUK79481.1"/>
    <property type="molecule type" value="Genomic_DNA"/>
</dbReference>
<dbReference type="GO" id="GO:0004730">
    <property type="term" value="F:pseudouridylate synthase activity"/>
    <property type="evidence" value="ECO:0007669"/>
    <property type="project" value="UniProtKB-UniRule"/>
</dbReference>
<dbReference type="InterPro" id="IPR007342">
    <property type="entry name" value="PsuG"/>
</dbReference>
<dbReference type="HAMAP" id="MF_01876">
    <property type="entry name" value="PsiMP_glycosidase"/>
    <property type="match status" value="1"/>
</dbReference>
<comment type="cofactor">
    <cofactor evidence="6">
        <name>Mn(2+)</name>
        <dbReference type="ChEBI" id="CHEBI:29035"/>
    </cofactor>
    <text evidence="6">Binds 1 Mn(2+) ion per subunit.</text>
</comment>
<dbReference type="PATRIC" id="fig|1184387.3.peg.1833"/>
<dbReference type="GO" id="GO:0046872">
    <property type="term" value="F:metal ion binding"/>
    <property type="evidence" value="ECO:0007669"/>
    <property type="project" value="UniProtKB-KW"/>
</dbReference>
<name>A0A124FXY4_9BACT</name>
<dbReference type="GO" id="GO:0046113">
    <property type="term" value="P:nucleobase catabolic process"/>
    <property type="evidence" value="ECO:0007669"/>
    <property type="project" value="UniProtKB-UniRule"/>
</dbReference>
<dbReference type="Gene3D" id="3.40.1790.10">
    <property type="entry name" value="Indigoidine synthase domain"/>
    <property type="match status" value="1"/>
</dbReference>
<feature type="active site" description="Proton donor" evidence="6">
    <location>
        <position position="8"/>
    </location>
</feature>
<organism evidence="7 8">
    <name type="scientific">Mesotoga prima</name>
    <dbReference type="NCBI Taxonomy" id="1184387"/>
    <lineage>
        <taxon>Bacteria</taxon>
        <taxon>Thermotogati</taxon>
        <taxon>Thermotogota</taxon>
        <taxon>Thermotogae</taxon>
        <taxon>Kosmotogales</taxon>
        <taxon>Kosmotogaceae</taxon>
        <taxon>Mesotoga</taxon>
    </lineage>
</organism>
<dbReference type="InterPro" id="IPR022830">
    <property type="entry name" value="Indigdn_synthA-like"/>
</dbReference>
<keyword evidence="2 6" id="KW-0378">Hydrolase</keyword>
<sequence>MKRVVALESTVIAHGLPQGINFETALNMERAVKENGGIPKTIGILDGRIIVGVNEEEMRRLGTGRNVLKVGTAEISYATAMKRDAATTVSATMAIAKLNGISVFATGGIGGVHRGVDWDVSQDIIELSRTRMIVISAGVKSILDVPKTLEFLETFGVTIVGYKTDCFPFFHCSKSPYKINLTIDSPEEAVMILKEKERLGIEGGLLVANPIPEMDSMDYDELRALIESALKAAVEEGISGKTLTPYLLGKLALLSGGKTLDANISLLINNAALGGLIAANSGEEL</sequence>
<dbReference type="AlphaFoldDB" id="A0A124FXY4"/>
<dbReference type="GO" id="GO:0016798">
    <property type="term" value="F:hydrolase activity, acting on glycosyl bonds"/>
    <property type="evidence" value="ECO:0007669"/>
    <property type="project" value="UniProtKB-KW"/>
</dbReference>